<name>A0A1G4ME06_LACFM</name>
<dbReference type="InterPro" id="IPR011989">
    <property type="entry name" value="ARM-like"/>
</dbReference>
<evidence type="ECO:0000259" key="7">
    <source>
        <dbReference type="Pfam" id="PF01602"/>
    </source>
</evidence>
<keyword evidence="3" id="KW-0813">Transport</keyword>
<feature type="region of interest" description="Disordered" evidence="6">
    <location>
        <begin position="701"/>
        <end position="727"/>
    </location>
</feature>
<keyword evidence="9" id="KW-1185">Reference proteome</keyword>
<evidence type="ECO:0000256" key="6">
    <source>
        <dbReference type="SAM" id="MobiDB-lite"/>
    </source>
</evidence>
<proteinExistence type="inferred from homology"/>
<dbReference type="PANTHER" id="PTHR11134">
    <property type="entry name" value="ADAPTOR COMPLEX SUBUNIT BETA FAMILY MEMBER"/>
    <property type="match status" value="1"/>
</dbReference>
<dbReference type="GO" id="GO:0006886">
    <property type="term" value="P:intracellular protein transport"/>
    <property type="evidence" value="ECO:0007669"/>
    <property type="project" value="InterPro"/>
</dbReference>
<dbReference type="OMA" id="HFLVRST"/>
<comment type="similarity">
    <text evidence="2">Belongs to the adaptor complexes large subunit family.</text>
</comment>
<dbReference type="SUPFAM" id="SSF48371">
    <property type="entry name" value="ARM repeat"/>
    <property type="match status" value="1"/>
</dbReference>
<feature type="domain" description="Clathrin/coatomer adaptor adaptin-like N-terminal" evidence="7">
    <location>
        <begin position="45"/>
        <end position="608"/>
    </location>
</feature>
<dbReference type="OrthoDB" id="10254310at2759"/>
<protein>
    <submittedName>
        <fullName evidence="8">LAFE_0E13894g1_1</fullName>
    </submittedName>
</protein>
<keyword evidence="5" id="KW-0472">Membrane</keyword>
<dbReference type="GO" id="GO:0030117">
    <property type="term" value="C:membrane coat"/>
    <property type="evidence" value="ECO:0007669"/>
    <property type="project" value="InterPro"/>
</dbReference>
<gene>
    <name evidence="8" type="ORF">LAFE_0E13894G</name>
</gene>
<evidence type="ECO:0000313" key="8">
    <source>
        <dbReference type="EMBL" id="SCW02087.1"/>
    </source>
</evidence>
<dbReference type="GO" id="GO:0012505">
    <property type="term" value="C:endomembrane system"/>
    <property type="evidence" value="ECO:0007669"/>
    <property type="project" value="UniProtKB-SubCell"/>
</dbReference>
<evidence type="ECO:0000256" key="3">
    <source>
        <dbReference type="ARBA" id="ARBA00022448"/>
    </source>
</evidence>
<organism evidence="8 9">
    <name type="scientific">Lachancea fermentati</name>
    <name type="common">Zygosaccharomyces fermentati</name>
    <dbReference type="NCBI Taxonomy" id="4955"/>
    <lineage>
        <taxon>Eukaryota</taxon>
        <taxon>Fungi</taxon>
        <taxon>Dikarya</taxon>
        <taxon>Ascomycota</taxon>
        <taxon>Saccharomycotina</taxon>
        <taxon>Saccharomycetes</taxon>
        <taxon>Saccharomycetales</taxon>
        <taxon>Saccharomycetaceae</taxon>
        <taxon>Lachancea</taxon>
    </lineage>
</organism>
<accession>A0A1G4ME06</accession>
<dbReference type="EMBL" id="LT598488">
    <property type="protein sequence ID" value="SCW02087.1"/>
    <property type="molecule type" value="Genomic_DNA"/>
</dbReference>
<dbReference type="Proteomes" id="UP000190831">
    <property type="component" value="Chromosome E"/>
</dbReference>
<dbReference type="GO" id="GO:0016192">
    <property type="term" value="P:vesicle-mediated transport"/>
    <property type="evidence" value="ECO:0007669"/>
    <property type="project" value="InterPro"/>
</dbReference>
<keyword evidence="4" id="KW-0653">Protein transport</keyword>
<reference evidence="9" key="1">
    <citation type="submission" date="2016-03" db="EMBL/GenBank/DDBJ databases">
        <authorList>
            <person name="Devillers H."/>
        </authorList>
    </citation>
    <scope>NUCLEOTIDE SEQUENCE [LARGE SCALE GENOMIC DNA]</scope>
</reference>
<dbReference type="InterPro" id="IPR002553">
    <property type="entry name" value="Clathrin/coatomer_adapt-like_N"/>
</dbReference>
<dbReference type="InterPro" id="IPR016024">
    <property type="entry name" value="ARM-type_fold"/>
</dbReference>
<feature type="compositionally biased region" description="Low complexity" evidence="6">
    <location>
        <begin position="708"/>
        <end position="725"/>
    </location>
</feature>
<evidence type="ECO:0000256" key="4">
    <source>
        <dbReference type="ARBA" id="ARBA00022927"/>
    </source>
</evidence>
<evidence type="ECO:0000256" key="5">
    <source>
        <dbReference type="ARBA" id="ARBA00023136"/>
    </source>
</evidence>
<comment type="subcellular location">
    <subcellularLocation>
        <location evidence="1">Endomembrane system</location>
    </subcellularLocation>
</comment>
<dbReference type="Pfam" id="PF01602">
    <property type="entry name" value="Adaptin_N"/>
    <property type="match status" value="1"/>
</dbReference>
<dbReference type="Gene3D" id="1.25.10.10">
    <property type="entry name" value="Leucine-rich Repeat Variant"/>
    <property type="match status" value="1"/>
</dbReference>
<feature type="region of interest" description="Disordered" evidence="6">
    <location>
        <begin position="748"/>
        <end position="806"/>
    </location>
</feature>
<dbReference type="AlphaFoldDB" id="A0A1G4ME06"/>
<evidence type="ECO:0000256" key="2">
    <source>
        <dbReference type="ARBA" id="ARBA00006613"/>
    </source>
</evidence>
<dbReference type="InterPro" id="IPR026739">
    <property type="entry name" value="AP_beta"/>
</dbReference>
<evidence type="ECO:0000313" key="9">
    <source>
        <dbReference type="Proteomes" id="UP000190831"/>
    </source>
</evidence>
<dbReference type="STRING" id="4955.A0A1G4ME06"/>
<feature type="compositionally biased region" description="Acidic residues" evidence="6">
    <location>
        <begin position="757"/>
        <end position="790"/>
    </location>
</feature>
<sequence>MVDSINRITSALESAREITLEAAAVATSRLGESSYRRYSKGLSPEALHHLLSSRNPREVKDGMKRIISVMASGEDTIGLDSYFADVVKNVTSEDTKIKRLVAIYLLRFAESDPDLALLSINSIQKSLSDADPQVRSLSLKVLSDIKIPSLYPIVLHSIKKSLTDSSAVVRSTVATALLKLCREQGEDLRDDALLILKDLLADADAEVVSSAILLLQEVFPDRLEILHGHFRRYCTQLPQFTEWSQVSLIELLTRYCRTYLPKPLIVDTSGNSNSIPLPDEYIAIPFAVYEVDFDPDLKRFLTSLESLVFSPNAAVVVAISKAFLQLSPPLTFKNSKISLSLVRLISSGENSGLRGLILQCILLYSSMDSTLFLPFIKKFYLLPSDDVVTSVTKLKIISFLVNITNANSVISELQYYIKAESDPLVIQEALNTLAVCAQLSNGLCLRVTKWLLANMGSHTASLVMDAYVNVIRYLIQKEPARHLTTMLKLSAILKDQPDLSGTARSGIIWLFGEFAAIRFDICPDILRVLIPNFSRECKDTRSQILLLAAKLLSYDIDKHHKEFPEMEYDFTNSRISEMFQAVLYLAKFDDNFDIRDRARTFSSLFDKGKTEIAALLLQAPKPSPIASTISHLVEGTASSDLSSLGIDSDLEAFFYVHPWNVDVIQTSDSDPRAPTPLKDYSRLKTSFSSKSYFKDSFGIEPETVSGRSMTNTSPISSPSPTFTSSGGRKYQLQSLDEFFSDVPAKSKMKRRVIVEESSTEDSASDSDDDSSDGSSDDSGDGDSSYEEENDVSNPPSFGEDKESKLG</sequence>
<evidence type="ECO:0000256" key="1">
    <source>
        <dbReference type="ARBA" id="ARBA00004308"/>
    </source>
</evidence>